<gene>
    <name evidence="10" type="ORF">FN846DRAFT_971575</name>
</gene>
<dbReference type="Proteomes" id="UP000326924">
    <property type="component" value="Unassembled WGS sequence"/>
</dbReference>
<dbReference type="Gene3D" id="3.40.50.1820">
    <property type="entry name" value="alpha/beta hydrolase"/>
    <property type="match status" value="1"/>
</dbReference>
<dbReference type="PANTHER" id="PTHR48250:SF2">
    <property type="entry name" value="CUTINASE"/>
    <property type="match status" value="1"/>
</dbReference>
<evidence type="ECO:0000256" key="8">
    <source>
        <dbReference type="PIRSR" id="PIRSR611150-2"/>
    </source>
</evidence>
<dbReference type="AlphaFoldDB" id="A0A5J5EJ84"/>
<keyword evidence="11" id="KW-1185">Reference proteome</keyword>
<dbReference type="SMART" id="SM01110">
    <property type="entry name" value="Cutinase"/>
    <property type="match status" value="1"/>
</dbReference>
<dbReference type="InterPro" id="IPR029058">
    <property type="entry name" value="AB_hydrolase_fold"/>
</dbReference>
<dbReference type="PANTHER" id="PTHR48250">
    <property type="entry name" value="CUTINASE 2-RELATED"/>
    <property type="match status" value="1"/>
</dbReference>
<dbReference type="InterPro" id="IPR000675">
    <property type="entry name" value="Cutinase/axe"/>
</dbReference>
<keyword evidence="6 8" id="KW-1015">Disulfide bond</keyword>
<dbReference type="EC" id="3.1.1.74" evidence="2"/>
<evidence type="ECO:0000256" key="6">
    <source>
        <dbReference type="ARBA" id="ARBA00023157"/>
    </source>
</evidence>
<reference evidence="10 11" key="1">
    <citation type="submission" date="2019-09" db="EMBL/GenBank/DDBJ databases">
        <title>Draft genome of the ectomycorrhizal ascomycete Sphaerosporella brunnea.</title>
        <authorList>
            <consortium name="DOE Joint Genome Institute"/>
            <person name="Benucci G.M."/>
            <person name="Marozzi G."/>
            <person name="Antonielli L."/>
            <person name="Sanchez S."/>
            <person name="Marco P."/>
            <person name="Wang X."/>
            <person name="Falini L.B."/>
            <person name="Barry K."/>
            <person name="Haridas S."/>
            <person name="Lipzen A."/>
            <person name="Labutti K."/>
            <person name="Grigoriev I.V."/>
            <person name="Murat C."/>
            <person name="Martin F."/>
            <person name="Albertini E."/>
            <person name="Donnini D."/>
            <person name="Bonito G."/>
        </authorList>
    </citation>
    <scope>NUCLEOTIDE SEQUENCE [LARGE SCALE GENOMIC DNA]</scope>
    <source>
        <strain evidence="10 11">Sb_GMNB300</strain>
    </source>
</reference>
<organism evidence="10 11">
    <name type="scientific">Sphaerosporella brunnea</name>
    <dbReference type="NCBI Taxonomy" id="1250544"/>
    <lineage>
        <taxon>Eukaryota</taxon>
        <taxon>Fungi</taxon>
        <taxon>Dikarya</taxon>
        <taxon>Ascomycota</taxon>
        <taxon>Pezizomycotina</taxon>
        <taxon>Pezizomycetes</taxon>
        <taxon>Pezizales</taxon>
        <taxon>Pyronemataceae</taxon>
        <taxon>Sphaerosporella</taxon>
    </lineage>
</organism>
<evidence type="ECO:0000256" key="1">
    <source>
        <dbReference type="ARBA" id="ARBA00007534"/>
    </source>
</evidence>
<dbReference type="InParanoid" id="A0A5J5EJ84"/>
<dbReference type="GO" id="GO:0005576">
    <property type="term" value="C:extracellular region"/>
    <property type="evidence" value="ECO:0007669"/>
    <property type="project" value="InterPro"/>
</dbReference>
<evidence type="ECO:0000256" key="3">
    <source>
        <dbReference type="ARBA" id="ARBA00022487"/>
    </source>
</evidence>
<protein>
    <recommendedName>
        <fullName evidence="2">cutinase</fullName>
        <ecNumber evidence="2">3.1.1.74</ecNumber>
    </recommendedName>
</protein>
<evidence type="ECO:0000256" key="7">
    <source>
        <dbReference type="ARBA" id="ARBA00034045"/>
    </source>
</evidence>
<keyword evidence="3" id="KW-0719">Serine esterase</keyword>
<feature type="chain" id="PRO_5023883731" description="cutinase" evidence="9">
    <location>
        <begin position="18"/>
        <end position="209"/>
    </location>
</feature>
<evidence type="ECO:0000313" key="10">
    <source>
        <dbReference type="EMBL" id="KAA8895016.1"/>
    </source>
</evidence>
<evidence type="ECO:0000313" key="11">
    <source>
        <dbReference type="Proteomes" id="UP000326924"/>
    </source>
</evidence>
<evidence type="ECO:0000256" key="9">
    <source>
        <dbReference type="SAM" id="SignalP"/>
    </source>
</evidence>
<comment type="catalytic activity">
    <reaction evidence="7">
        <text>cutin + H2O = cutin monomers.</text>
        <dbReference type="EC" id="3.1.1.74"/>
    </reaction>
</comment>
<comment type="caution">
    <text evidence="10">The sequence shown here is derived from an EMBL/GenBank/DDBJ whole genome shotgun (WGS) entry which is preliminary data.</text>
</comment>
<keyword evidence="5" id="KW-0378">Hydrolase</keyword>
<dbReference type="EMBL" id="VXIS01000293">
    <property type="protein sequence ID" value="KAA8895016.1"/>
    <property type="molecule type" value="Genomic_DNA"/>
</dbReference>
<accession>A0A5J5EJ84</accession>
<dbReference type="SUPFAM" id="SSF53474">
    <property type="entry name" value="alpha/beta-Hydrolases"/>
    <property type="match status" value="1"/>
</dbReference>
<proteinExistence type="inferred from homology"/>
<evidence type="ECO:0000256" key="2">
    <source>
        <dbReference type="ARBA" id="ARBA00013095"/>
    </source>
</evidence>
<dbReference type="GO" id="GO:0016052">
    <property type="term" value="P:carbohydrate catabolic process"/>
    <property type="evidence" value="ECO:0007669"/>
    <property type="project" value="TreeGrafter"/>
</dbReference>
<name>A0A5J5EJ84_9PEZI</name>
<feature type="disulfide bond" evidence="8">
    <location>
        <begin position="171"/>
        <end position="178"/>
    </location>
</feature>
<comment type="similarity">
    <text evidence="1">Belongs to the cutinase family.</text>
</comment>
<dbReference type="OrthoDB" id="2975078at2759"/>
<evidence type="ECO:0000256" key="5">
    <source>
        <dbReference type="ARBA" id="ARBA00022801"/>
    </source>
</evidence>
<dbReference type="InterPro" id="IPR011150">
    <property type="entry name" value="Cutinase_monf"/>
</dbReference>
<dbReference type="GO" id="GO:0050525">
    <property type="term" value="F:cutinase activity"/>
    <property type="evidence" value="ECO:0007669"/>
    <property type="project" value="UniProtKB-EC"/>
</dbReference>
<keyword evidence="4 9" id="KW-0732">Signal</keyword>
<feature type="disulfide bond" evidence="8">
    <location>
        <begin position="43"/>
        <end position="113"/>
    </location>
</feature>
<sequence length="209" mass="22458">MKFYLFHSLLLAATALAAPTASVEKRQFPPFQTDYRGVEDGGCTPFTVIFARAIGEPGNVGISTGPPFFNALQQRLPDPLTIQGVSYDPTTQAGITSGAEFMVRMFEQAARQCPGTRIVLSGHAHGATVIHRALWMRSDTAADVRAIVTFGDPQNDRPYPGPFNDRVLAICHQDDPMCNGGNDPTGLDRTYGMDAPEAAGFAASRLLGN</sequence>
<feature type="signal peptide" evidence="9">
    <location>
        <begin position="1"/>
        <end position="17"/>
    </location>
</feature>
<dbReference type="Pfam" id="PF01083">
    <property type="entry name" value="Cutinase"/>
    <property type="match status" value="1"/>
</dbReference>
<evidence type="ECO:0000256" key="4">
    <source>
        <dbReference type="ARBA" id="ARBA00022729"/>
    </source>
</evidence>